<dbReference type="SUPFAM" id="SSF46785">
    <property type="entry name" value="Winged helix' DNA-binding domain"/>
    <property type="match status" value="1"/>
</dbReference>
<comment type="similarity">
    <text evidence="1">Belongs to the LysR transcriptional regulatory family.</text>
</comment>
<gene>
    <name evidence="6" type="ORF">GCM10009720_11700</name>
</gene>
<dbReference type="Pfam" id="PF03466">
    <property type="entry name" value="LysR_substrate"/>
    <property type="match status" value="1"/>
</dbReference>
<evidence type="ECO:0000256" key="1">
    <source>
        <dbReference type="ARBA" id="ARBA00009437"/>
    </source>
</evidence>
<proteinExistence type="inferred from homology"/>
<dbReference type="SUPFAM" id="SSF53850">
    <property type="entry name" value="Periplasmic binding protein-like II"/>
    <property type="match status" value="1"/>
</dbReference>
<dbReference type="Gene3D" id="1.10.10.10">
    <property type="entry name" value="Winged helix-like DNA-binding domain superfamily/Winged helix DNA-binding domain"/>
    <property type="match status" value="1"/>
</dbReference>
<evidence type="ECO:0000256" key="3">
    <source>
        <dbReference type="ARBA" id="ARBA00023125"/>
    </source>
</evidence>
<organism evidence="6 7">
    <name type="scientific">Yaniella flava</name>
    <dbReference type="NCBI Taxonomy" id="287930"/>
    <lineage>
        <taxon>Bacteria</taxon>
        <taxon>Bacillati</taxon>
        <taxon>Actinomycetota</taxon>
        <taxon>Actinomycetes</taxon>
        <taxon>Micrococcales</taxon>
        <taxon>Micrococcaceae</taxon>
        <taxon>Yaniella</taxon>
    </lineage>
</organism>
<protein>
    <submittedName>
        <fullName evidence="6">LysR family transcriptional regulator</fullName>
    </submittedName>
</protein>
<evidence type="ECO:0000256" key="2">
    <source>
        <dbReference type="ARBA" id="ARBA00023015"/>
    </source>
</evidence>
<keyword evidence="2" id="KW-0805">Transcription regulation</keyword>
<evidence type="ECO:0000313" key="7">
    <source>
        <dbReference type="Proteomes" id="UP001501461"/>
    </source>
</evidence>
<evidence type="ECO:0000256" key="4">
    <source>
        <dbReference type="ARBA" id="ARBA00023163"/>
    </source>
</evidence>
<dbReference type="InterPro" id="IPR036388">
    <property type="entry name" value="WH-like_DNA-bd_sf"/>
</dbReference>
<accession>A0ABN2UA14</accession>
<dbReference type="InterPro" id="IPR000847">
    <property type="entry name" value="LysR_HTH_N"/>
</dbReference>
<dbReference type="InterPro" id="IPR036390">
    <property type="entry name" value="WH_DNA-bd_sf"/>
</dbReference>
<dbReference type="Proteomes" id="UP001501461">
    <property type="component" value="Unassembled WGS sequence"/>
</dbReference>
<feature type="domain" description="HTH lysR-type" evidence="5">
    <location>
        <begin position="1"/>
        <end position="60"/>
    </location>
</feature>
<dbReference type="EMBL" id="BAAAMN010000017">
    <property type="protein sequence ID" value="GAA2032948.1"/>
    <property type="molecule type" value="Genomic_DNA"/>
</dbReference>
<comment type="caution">
    <text evidence="6">The sequence shown here is derived from an EMBL/GenBank/DDBJ whole genome shotgun (WGS) entry which is preliminary data.</text>
</comment>
<evidence type="ECO:0000259" key="5">
    <source>
        <dbReference type="PROSITE" id="PS50931"/>
    </source>
</evidence>
<dbReference type="Gene3D" id="3.40.190.10">
    <property type="entry name" value="Periplasmic binding protein-like II"/>
    <property type="match status" value="2"/>
</dbReference>
<dbReference type="InterPro" id="IPR005119">
    <property type="entry name" value="LysR_subst-bd"/>
</dbReference>
<reference evidence="6 7" key="1">
    <citation type="journal article" date="2019" name="Int. J. Syst. Evol. Microbiol.">
        <title>The Global Catalogue of Microorganisms (GCM) 10K type strain sequencing project: providing services to taxonomists for standard genome sequencing and annotation.</title>
        <authorList>
            <consortium name="The Broad Institute Genomics Platform"/>
            <consortium name="The Broad Institute Genome Sequencing Center for Infectious Disease"/>
            <person name="Wu L."/>
            <person name="Ma J."/>
        </authorList>
    </citation>
    <scope>NUCLEOTIDE SEQUENCE [LARGE SCALE GENOMIC DNA]</scope>
    <source>
        <strain evidence="6 7">JCM 13595</strain>
    </source>
</reference>
<dbReference type="PROSITE" id="PS50931">
    <property type="entry name" value="HTH_LYSR"/>
    <property type="match status" value="1"/>
</dbReference>
<keyword evidence="3" id="KW-0238">DNA-binding</keyword>
<dbReference type="CDD" id="cd00090">
    <property type="entry name" value="HTH_ARSR"/>
    <property type="match status" value="1"/>
</dbReference>
<name>A0ABN2UA14_9MICC</name>
<dbReference type="RefSeq" id="WP_343956679.1">
    <property type="nucleotide sequence ID" value="NZ_BAAAMN010000017.1"/>
</dbReference>
<keyword evidence="7" id="KW-1185">Reference proteome</keyword>
<dbReference type="Pfam" id="PF00126">
    <property type="entry name" value="HTH_1"/>
    <property type="match status" value="1"/>
</dbReference>
<sequence length="314" mass="33551">MDLSLRRLKMLRELHRRGTVTAAAESLHYSPSGISQQLTQLERDVGVVLVERVGRRVRLTELGLVLAEHAEEILGAVERASMALEQVQGGVTARLTAGVWASVASGLVTPALGALAKQHPGIEVRTVELAPESMAEAVLDGTLDFSFVIDYTNYPMVWDPALSREVIAVERLYAAAPAGSIPGATVSLTDLSEHPWILAGSRSHLGKAIRLACRRQGFEPQIMHTVEEQSTALVMVAGGLGVSLVSDLALDMVPDGVGIVALDQPVMRTVSIAWRSTPTPRAPLDLVVDAMRTAAAERGIASSTGLPQPEEEQH</sequence>
<dbReference type="InterPro" id="IPR011991">
    <property type="entry name" value="ArsR-like_HTH"/>
</dbReference>
<keyword evidence="4" id="KW-0804">Transcription</keyword>
<dbReference type="CDD" id="cd08423">
    <property type="entry name" value="PBP2_LTTR_like_6"/>
    <property type="match status" value="1"/>
</dbReference>
<dbReference type="PANTHER" id="PTHR30346">
    <property type="entry name" value="TRANSCRIPTIONAL DUAL REGULATOR HCAR-RELATED"/>
    <property type="match status" value="1"/>
</dbReference>
<evidence type="ECO:0000313" key="6">
    <source>
        <dbReference type="EMBL" id="GAA2032948.1"/>
    </source>
</evidence>
<dbReference type="PANTHER" id="PTHR30346:SF29">
    <property type="entry name" value="LYSR SUBSTRATE-BINDING"/>
    <property type="match status" value="1"/>
</dbReference>